<feature type="region of interest" description="Disordered" evidence="2">
    <location>
        <begin position="426"/>
        <end position="562"/>
    </location>
</feature>
<dbReference type="PANTHER" id="PTHR47481:SF31">
    <property type="entry name" value="OS01G0873500 PROTEIN"/>
    <property type="match status" value="1"/>
</dbReference>
<keyword evidence="1" id="KW-0863">Zinc-finger</keyword>
<organism evidence="4 5">
    <name type="scientific">Psilocybe cf. subviscida</name>
    <dbReference type="NCBI Taxonomy" id="2480587"/>
    <lineage>
        <taxon>Eukaryota</taxon>
        <taxon>Fungi</taxon>
        <taxon>Dikarya</taxon>
        <taxon>Basidiomycota</taxon>
        <taxon>Agaricomycotina</taxon>
        <taxon>Agaricomycetes</taxon>
        <taxon>Agaricomycetidae</taxon>
        <taxon>Agaricales</taxon>
        <taxon>Agaricineae</taxon>
        <taxon>Strophariaceae</taxon>
        <taxon>Psilocybe</taxon>
    </lineage>
</organism>
<gene>
    <name evidence="4" type="ORF">D9619_013649</name>
</gene>
<feature type="compositionally biased region" description="Pro residues" evidence="2">
    <location>
        <begin position="493"/>
        <end position="508"/>
    </location>
</feature>
<keyword evidence="1" id="KW-0479">Metal-binding</keyword>
<feature type="compositionally biased region" description="Polar residues" evidence="2">
    <location>
        <begin position="452"/>
        <end position="473"/>
    </location>
</feature>
<feature type="region of interest" description="Disordered" evidence="2">
    <location>
        <begin position="240"/>
        <end position="326"/>
    </location>
</feature>
<feature type="domain" description="CCHC-type" evidence="3">
    <location>
        <begin position="284"/>
        <end position="298"/>
    </location>
</feature>
<dbReference type="PROSITE" id="PS50158">
    <property type="entry name" value="ZF_CCHC"/>
    <property type="match status" value="1"/>
</dbReference>
<evidence type="ECO:0000259" key="3">
    <source>
        <dbReference type="PROSITE" id="PS50158"/>
    </source>
</evidence>
<comment type="caution">
    <text evidence="4">The sequence shown here is derived from an EMBL/GenBank/DDBJ whole genome shotgun (WGS) entry which is preliminary data.</text>
</comment>
<feature type="compositionally biased region" description="Basic and acidic residues" evidence="2">
    <location>
        <begin position="390"/>
        <end position="403"/>
    </location>
</feature>
<dbReference type="PANTHER" id="PTHR47481">
    <property type="match status" value="1"/>
</dbReference>
<dbReference type="GO" id="GO:0008270">
    <property type="term" value="F:zinc ion binding"/>
    <property type="evidence" value="ECO:0007669"/>
    <property type="project" value="UniProtKB-KW"/>
</dbReference>
<evidence type="ECO:0000256" key="2">
    <source>
        <dbReference type="SAM" id="MobiDB-lite"/>
    </source>
</evidence>
<feature type="compositionally biased region" description="Basic and acidic residues" evidence="2">
    <location>
        <begin position="543"/>
        <end position="552"/>
    </location>
</feature>
<reference evidence="4 5" key="1">
    <citation type="journal article" date="2020" name="ISME J.">
        <title>Uncovering the hidden diversity of litter-decomposition mechanisms in mushroom-forming fungi.</title>
        <authorList>
            <person name="Floudas D."/>
            <person name="Bentzer J."/>
            <person name="Ahren D."/>
            <person name="Johansson T."/>
            <person name="Persson P."/>
            <person name="Tunlid A."/>
        </authorList>
    </citation>
    <scope>NUCLEOTIDE SEQUENCE [LARGE SCALE GENOMIC DNA]</scope>
    <source>
        <strain evidence="4 5">CBS 101986</strain>
    </source>
</reference>
<dbReference type="EMBL" id="JAACJJ010000006">
    <property type="protein sequence ID" value="KAF5328063.1"/>
    <property type="molecule type" value="Genomic_DNA"/>
</dbReference>
<dbReference type="InterPro" id="IPR001878">
    <property type="entry name" value="Znf_CCHC"/>
</dbReference>
<protein>
    <recommendedName>
        <fullName evidence="3">CCHC-type domain-containing protein</fullName>
    </recommendedName>
</protein>
<feature type="compositionally biased region" description="Basic and acidic residues" evidence="2">
    <location>
        <begin position="426"/>
        <end position="437"/>
    </location>
</feature>
<dbReference type="OrthoDB" id="2692435at2759"/>
<evidence type="ECO:0000313" key="5">
    <source>
        <dbReference type="Proteomes" id="UP000567179"/>
    </source>
</evidence>
<feature type="compositionally biased region" description="Basic and acidic residues" evidence="2">
    <location>
        <begin position="240"/>
        <end position="251"/>
    </location>
</feature>
<keyword evidence="1" id="KW-0862">Zinc</keyword>
<name>A0A8H5F9F0_9AGAR</name>
<feature type="compositionally biased region" description="Basic and acidic residues" evidence="2">
    <location>
        <begin position="258"/>
        <end position="318"/>
    </location>
</feature>
<dbReference type="AlphaFoldDB" id="A0A8H5F9F0"/>
<evidence type="ECO:0000256" key="1">
    <source>
        <dbReference type="PROSITE-ProRule" id="PRU00047"/>
    </source>
</evidence>
<dbReference type="Proteomes" id="UP000567179">
    <property type="component" value="Unassembled WGS sequence"/>
</dbReference>
<feature type="region of interest" description="Disordered" evidence="2">
    <location>
        <begin position="389"/>
        <end position="414"/>
    </location>
</feature>
<keyword evidence="5" id="KW-1185">Reference proteome</keyword>
<accession>A0A8H5F9F0</accession>
<sequence>MCLRVSVQQVMGPDDANSNMASSSNLKVVNLPKLNEDGSNWVTYKARIKNHLAANGLSRHLNGTARKPPAIREEKGKFFLGAATKELDEDAQDAALDKLDAYDQKQAQVREAIYETVTKSAFLEIKGQATAAAVWTKLTEMHEKKGTMTYTDTLSKLANSRYVDGENMRSHISSMQELKEKLAEMGTAIPANQFTAYIEASLTPDYRPLLTSLRASAKMTGKSLSVHDLITFVYEEADNKDAQKNSDESKENAALAASHRESKGNGKQHDRGGGKSKSDRTSKKCTNCDKTGHEKPDCFSEGGGKEHEAPDWWKDIQKARGKGKATAAHAAAYEEQDDDDDDEYSFLAYSVNVAGHTLRDEGTSEKASSSKFTTWESLVWGNAKPAPRTVEAHSVGHNDEPKSHCTYHQTEGKTITDCDAYFNKNDTRLPETARPEGESGTQIMPEQIEPISASSKPTATPKTSPGSTDSALSNEPARVPTRASNPENESNRPDPPPSTLKSTPPLPSQYPHEDAPNQDNQNGDNVQEGRPQCVKQPAGSHNDNYRPKRGEGDALVANMDGPAPGDLLAAEFHKNLADDALAAGGDDSPTADEALRGNTKIQREKATQEAPDYVNKCQTLEIVEVLRDPNITDGRHTLRRKRDNDGEYIRHKAQHVAAGFKQQYPVNYGKTFAPGTRTSTLNAIVTVATQRDAYVTQHRPLSWSTTHLTDPNDAG</sequence>
<evidence type="ECO:0000313" key="4">
    <source>
        <dbReference type="EMBL" id="KAF5328063.1"/>
    </source>
</evidence>
<proteinExistence type="predicted"/>
<dbReference type="Pfam" id="PF14223">
    <property type="entry name" value="Retrotran_gag_2"/>
    <property type="match status" value="1"/>
</dbReference>
<dbReference type="GO" id="GO:0003676">
    <property type="term" value="F:nucleic acid binding"/>
    <property type="evidence" value="ECO:0007669"/>
    <property type="project" value="InterPro"/>
</dbReference>